<feature type="non-terminal residue" evidence="2">
    <location>
        <position position="1"/>
    </location>
</feature>
<reference evidence="2" key="1">
    <citation type="submission" date="2021-02" db="EMBL/GenBank/DDBJ databases">
        <authorList>
            <person name="Nowell W R."/>
        </authorList>
    </citation>
    <scope>NUCLEOTIDE SEQUENCE</scope>
</reference>
<dbReference type="AlphaFoldDB" id="A0A820JTM9"/>
<protein>
    <submittedName>
        <fullName evidence="2">Uncharacterized protein</fullName>
    </submittedName>
</protein>
<name>A0A820JTM9_9BILA</name>
<organism evidence="2 3">
    <name type="scientific">Rotaria magnacalcarata</name>
    <dbReference type="NCBI Taxonomy" id="392030"/>
    <lineage>
        <taxon>Eukaryota</taxon>
        <taxon>Metazoa</taxon>
        <taxon>Spiralia</taxon>
        <taxon>Gnathifera</taxon>
        <taxon>Rotifera</taxon>
        <taxon>Eurotatoria</taxon>
        <taxon>Bdelloidea</taxon>
        <taxon>Philodinida</taxon>
        <taxon>Philodinidae</taxon>
        <taxon>Rotaria</taxon>
    </lineage>
</organism>
<feature type="region of interest" description="Disordered" evidence="1">
    <location>
        <begin position="276"/>
        <end position="303"/>
    </location>
</feature>
<evidence type="ECO:0000256" key="1">
    <source>
        <dbReference type="SAM" id="MobiDB-lite"/>
    </source>
</evidence>
<proteinExistence type="predicted"/>
<dbReference type="Proteomes" id="UP000663842">
    <property type="component" value="Unassembled WGS sequence"/>
</dbReference>
<evidence type="ECO:0000313" key="2">
    <source>
        <dbReference type="EMBL" id="CAF4326906.1"/>
    </source>
</evidence>
<gene>
    <name evidence="2" type="ORF">UXM345_LOCUS34781</name>
</gene>
<comment type="caution">
    <text evidence="2">The sequence shown here is derived from an EMBL/GenBank/DDBJ whole genome shotgun (WGS) entry which is preliminary data.</text>
</comment>
<sequence length="342" mass="40449">AVSDGRKILLGYQVKQLQQYSSTKTTNKSNQKGQSYEKYSTFHVHSSDYEMVFVNNETSTNTINKLSNHVNICKQYSIDTESERANNQLSLTQINSIPIKSPSLVALFKLKHLPDRNSQKFHKSCKLCHWSSRLTSRHSSLSHVDQMNMIHYATRDVMAVTFLIRPITEQWTFDKLEIRKMNEMFVTFNSIKLPPLPTSKINRNKKIKSINMQKLTTILRCNDPDVEEISSDDEIFLNQLVKPNDFDYIPVNNNLLKDNELVVNNHYMVDDVNDKEETTQTKTHKKHQQRSVQARHRRNHQRNAALKKKRYYYSIKRKWYPRFPMLIIRKILRLYNINYKHV</sequence>
<feature type="compositionally biased region" description="Basic residues" evidence="1">
    <location>
        <begin position="282"/>
        <end position="303"/>
    </location>
</feature>
<dbReference type="EMBL" id="CAJOBF010013183">
    <property type="protein sequence ID" value="CAF4326906.1"/>
    <property type="molecule type" value="Genomic_DNA"/>
</dbReference>
<evidence type="ECO:0000313" key="3">
    <source>
        <dbReference type="Proteomes" id="UP000663842"/>
    </source>
</evidence>
<accession>A0A820JTM9</accession>